<protein>
    <submittedName>
        <fullName evidence="3">Unnamed protein product</fullName>
    </submittedName>
</protein>
<evidence type="ECO:0000259" key="2">
    <source>
        <dbReference type="Pfam" id="PF00775"/>
    </source>
</evidence>
<dbReference type="InterPro" id="IPR015889">
    <property type="entry name" value="Intradiol_dOase_core"/>
</dbReference>
<evidence type="ECO:0000313" key="4">
    <source>
        <dbReference type="Proteomes" id="UP001165083"/>
    </source>
</evidence>
<sequence>MVKTSTIVAAFAACTFASSACAHQESMRRALSTDQRKPFAQNTQAELASCTKSEASRKLQERAVARRAEAVENLRQQRRQRRLDAMVVEPELTEGPYYVLGEYIRNDMRQEQKGIPMYMDIQVIDVSTCNPVKDMYVDLWHCNATGVYSGDVASGNGDNTDTSNADATFLRSVTPTDEDGVAQITSIFPGSYTGRTTHVHTKMALFWRTRPTRVVLSSTLVNSSSTRVLLTL</sequence>
<evidence type="ECO:0000313" key="3">
    <source>
        <dbReference type="EMBL" id="GMF31057.1"/>
    </source>
</evidence>
<dbReference type="OrthoDB" id="157354at2759"/>
<feature type="chain" id="PRO_5040801083" evidence="1">
    <location>
        <begin position="23"/>
        <end position="232"/>
    </location>
</feature>
<dbReference type="AlphaFoldDB" id="A0A9W6U8E0"/>
<keyword evidence="4" id="KW-1185">Reference proteome</keyword>
<name>A0A9W6U8E0_9STRA</name>
<dbReference type="GO" id="GO:0016702">
    <property type="term" value="F:oxidoreductase activity, acting on single donors with incorporation of molecular oxygen, incorporation of two atoms of oxygen"/>
    <property type="evidence" value="ECO:0007669"/>
    <property type="project" value="InterPro"/>
</dbReference>
<comment type="caution">
    <text evidence="3">The sequence shown here is derived from an EMBL/GenBank/DDBJ whole genome shotgun (WGS) entry which is preliminary data.</text>
</comment>
<dbReference type="InterPro" id="IPR000627">
    <property type="entry name" value="Intradiol_dOase_C"/>
</dbReference>
<gene>
    <name evidence="3" type="ORF">Plil01_001328700</name>
</gene>
<proteinExistence type="predicted"/>
<dbReference type="SUPFAM" id="SSF49482">
    <property type="entry name" value="Aromatic compound dioxygenase"/>
    <property type="match status" value="1"/>
</dbReference>
<dbReference type="Pfam" id="PF00775">
    <property type="entry name" value="Dioxygenase_C"/>
    <property type="match status" value="1"/>
</dbReference>
<dbReference type="Gene3D" id="2.60.130.10">
    <property type="entry name" value="Aromatic compound dioxygenase"/>
    <property type="match status" value="1"/>
</dbReference>
<reference evidence="3" key="1">
    <citation type="submission" date="2023-04" db="EMBL/GenBank/DDBJ databases">
        <title>Phytophthora lilii NBRC 32176.</title>
        <authorList>
            <person name="Ichikawa N."/>
            <person name="Sato H."/>
            <person name="Tonouchi N."/>
        </authorList>
    </citation>
    <scope>NUCLEOTIDE SEQUENCE</scope>
    <source>
        <strain evidence="3">NBRC 32176</strain>
    </source>
</reference>
<dbReference type="PANTHER" id="PTHR34315:SF1">
    <property type="entry name" value="INTRADIOL RING-CLEAVAGE DIOXYGENASES DOMAIN-CONTAINING PROTEIN-RELATED"/>
    <property type="match status" value="1"/>
</dbReference>
<feature type="signal peptide" evidence="1">
    <location>
        <begin position="1"/>
        <end position="22"/>
    </location>
</feature>
<keyword evidence="1" id="KW-0732">Signal</keyword>
<evidence type="ECO:0000256" key="1">
    <source>
        <dbReference type="SAM" id="SignalP"/>
    </source>
</evidence>
<dbReference type="EMBL" id="BSXW01000877">
    <property type="protein sequence ID" value="GMF31057.1"/>
    <property type="molecule type" value="Genomic_DNA"/>
</dbReference>
<dbReference type="PANTHER" id="PTHR34315">
    <property type="match status" value="1"/>
</dbReference>
<dbReference type="PROSITE" id="PS51257">
    <property type="entry name" value="PROKAR_LIPOPROTEIN"/>
    <property type="match status" value="1"/>
</dbReference>
<dbReference type="GO" id="GO:0008199">
    <property type="term" value="F:ferric iron binding"/>
    <property type="evidence" value="ECO:0007669"/>
    <property type="project" value="InterPro"/>
</dbReference>
<dbReference type="Proteomes" id="UP001165083">
    <property type="component" value="Unassembled WGS sequence"/>
</dbReference>
<feature type="domain" description="Intradiol ring-cleavage dioxygenases" evidence="2">
    <location>
        <begin position="103"/>
        <end position="214"/>
    </location>
</feature>
<accession>A0A9W6U8E0</accession>
<organism evidence="3 4">
    <name type="scientific">Phytophthora lilii</name>
    <dbReference type="NCBI Taxonomy" id="2077276"/>
    <lineage>
        <taxon>Eukaryota</taxon>
        <taxon>Sar</taxon>
        <taxon>Stramenopiles</taxon>
        <taxon>Oomycota</taxon>
        <taxon>Peronosporomycetes</taxon>
        <taxon>Peronosporales</taxon>
        <taxon>Peronosporaceae</taxon>
        <taxon>Phytophthora</taxon>
    </lineage>
</organism>